<dbReference type="AlphaFoldDB" id="A0A1H6QHX0"/>
<accession>A0A1H6QHX0</accession>
<dbReference type="OrthoDB" id="9808588at2"/>
<evidence type="ECO:0000256" key="1">
    <source>
        <dbReference type="ARBA" id="ARBA00004370"/>
    </source>
</evidence>
<comment type="subcellular location">
    <subcellularLocation>
        <location evidence="1">Membrane</location>
    </subcellularLocation>
</comment>
<keyword evidence="8" id="KW-1185">Reference proteome</keyword>
<reference evidence="8" key="1">
    <citation type="submission" date="2016-10" db="EMBL/GenBank/DDBJ databases">
        <authorList>
            <person name="Varghese N."/>
            <person name="Submissions S."/>
        </authorList>
    </citation>
    <scope>NUCLEOTIDE SEQUENCE [LARGE SCALE GENOMIC DNA]</scope>
    <source>
        <strain evidence="8">DSM 7165</strain>
    </source>
</reference>
<dbReference type="InterPro" id="IPR025991">
    <property type="entry name" value="Chemoreceptor_zinc-bind_dom"/>
</dbReference>
<evidence type="ECO:0000256" key="2">
    <source>
        <dbReference type="ARBA" id="ARBA00023224"/>
    </source>
</evidence>
<dbReference type="SUPFAM" id="SSF58104">
    <property type="entry name" value="Methyl-accepting chemotaxis protein (MCP) signaling domain"/>
    <property type="match status" value="1"/>
</dbReference>
<evidence type="ECO:0000313" key="8">
    <source>
        <dbReference type="Proteomes" id="UP000242999"/>
    </source>
</evidence>
<feature type="transmembrane region" description="Helical" evidence="5">
    <location>
        <begin position="12"/>
        <end position="38"/>
    </location>
</feature>
<evidence type="ECO:0000256" key="5">
    <source>
        <dbReference type="SAM" id="Phobius"/>
    </source>
</evidence>
<name>A0A1H6QHX0_9GAMM</name>
<dbReference type="STRING" id="64971.SAMN05421831_101267"/>
<comment type="similarity">
    <text evidence="3">Belongs to the methyl-accepting chemotaxis (MCP) protein family.</text>
</comment>
<dbReference type="SMART" id="SM00283">
    <property type="entry name" value="MA"/>
    <property type="match status" value="1"/>
</dbReference>
<dbReference type="Gene3D" id="1.20.120.30">
    <property type="entry name" value="Aspartate receptor, ligand-binding domain"/>
    <property type="match status" value="1"/>
</dbReference>
<dbReference type="Proteomes" id="UP000242999">
    <property type="component" value="Unassembled WGS sequence"/>
</dbReference>
<keyword evidence="2 4" id="KW-0807">Transducer</keyword>
<dbReference type="PRINTS" id="PR00260">
    <property type="entry name" value="CHEMTRNSDUCR"/>
</dbReference>
<dbReference type="Pfam" id="PF00015">
    <property type="entry name" value="MCPsignal"/>
    <property type="match status" value="1"/>
</dbReference>
<keyword evidence="5" id="KW-0812">Transmembrane</keyword>
<gene>
    <name evidence="7" type="ORF">SAMN05421831_101267</name>
</gene>
<dbReference type="GO" id="GO:0004888">
    <property type="term" value="F:transmembrane signaling receptor activity"/>
    <property type="evidence" value="ECO:0007669"/>
    <property type="project" value="InterPro"/>
</dbReference>
<protein>
    <submittedName>
        <fullName evidence="7">Chemoreceptor zinc-binding domain-containing protein</fullName>
    </submittedName>
</protein>
<evidence type="ECO:0000256" key="3">
    <source>
        <dbReference type="ARBA" id="ARBA00029447"/>
    </source>
</evidence>
<feature type="domain" description="Methyl-accepting transducer" evidence="6">
    <location>
        <begin position="158"/>
        <end position="383"/>
    </location>
</feature>
<dbReference type="Pfam" id="PF13682">
    <property type="entry name" value="CZB"/>
    <property type="match status" value="1"/>
</dbReference>
<dbReference type="GO" id="GO:0016020">
    <property type="term" value="C:membrane"/>
    <property type="evidence" value="ECO:0007669"/>
    <property type="project" value="UniProtKB-SubCell"/>
</dbReference>
<organism evidence="7 8">
    <name type="scientific">Allopseudospirillum japonicum</name>
    <dbReference type="NCBI Taxonomy" id="64971"/>
    <lineage>
        <taxon>Bacteria</taxon>
        <taxon>Pseudomonadati</taxon>
        <taxon>Pseudomonadota</taxon>
        <taxon>Gammaproteobacteria</taxon>
        <taxon>Oceanospirillales</taxon>
        <taxon>Oceanospirillaceae</taxon>
        <taxon>Allopseudospirillum</taxon>
    </lineage>
</organism>
<evidence type="ECO:0000256" key="4">
    <source>
        <dbReference type="PROSITE-ProRule" id="PRU00284"/>
    </source>
</evidence>
<dbReference type="InterPro" id="IPR004090">
    <property type="entry name" value="Chemotax_Me-accpt_rcpt"/>
</dbReference>
<proteinExistence type="inferred from homology"/>
<keyword evidence="7" id="KW-0675">Receptor</keyword>
<dbReference type="GO" id="GO:0006935">
    <property type="term" value="P:chemotaxis"/>
    <property type="evidence" value="ECO:0007669"/>
    <property type="project" value="InterPro"/>
</dbReference>
<dbReference type="GO" id="GO:0007165">
    <property type="term" value="P:signal transduction"/>
    <property type="evidence" value="ECO:0007669"/>
    <property type="project" value="UniProtKB-KW"/>
</dbReference>
<dbReference type="RefSeq" id="WP_093308148.1">
    <property type="nucleotide sequence ID" value="NZ_FNYH01000001.1"/>
</dbReference>
<evidence type="ECO:0000313" key="7">
    <source>
        <dbReference type="EMBL" id="SEI39767.1"/>
    </source>
</evidence>
<evidence type="ECO:0000259" key="6">
    <source>
        <dbReference type="PROSITE" id="PS50111"/>
    </source>
</evidence>
<keyword evidence="5" id="KW-0472">Membrane</keyword>
<dbReference type="Gene3D" id="1.10.287.950">
    <property type="entry name" value="Methyl-accepting chemotaxis protein"/>
    <property type="match status" value="1"/>
</dbReference>
<keyword evidence="5" id="KW-1133">Transmembrane helix</keyword>
<dbReference type="EMBL" id="FNYH01000001">
    <property type="protein sequence ID" value="SEI39767.1"/>
    <property type="molecule type" value="Genomic_DNA"/>
</dbReference>
<sequence length="491" mass="55270">MFKKQSTSKGSPLLLARFGLVCVIFCICSWATALISMVRFGLDPMLFGPPILASLFAFYAWHQAHRPVKTLDNIHQALEFACQGILHVRITQTPKLGEIGKVSWQLNDFLDLVETYFKEINAAFHAVSQGQFNRHALSLGLPGEFARSLKNINVSIQAMQENHKFTEQNRFASALHELNTENLRANLQRNQQDLISISEYMSQIAQVSANNAQDADLSRRSAEDILHALQDISSGLSNVDQSVTELHANSNQVTTSLQLITDIADQTNLLALNASIEAARAGEQGRGFAVVADEVKNLSLKTKQAAGTIEEVLHNFQQQVGQILETSRNTRQQSQQILVEVQQFHQRFVAFAETANTTIEQVEFIKDKSFGSLVKVDHIIYKQNGYAALAKQETDTDLESRIKIDHTQCRLGHWYYEGNGFQHFKHTSHYARLEKPHRCIHEGIQHALTKAHQYPVDVEYLMSLMRDVEACSDQVLDTIDHMIGEHHQACA</sequence>
<dbReference type="PANTHER" id="PTHR32089">
    <property type="entry name" value="METHYL-ACCEPTING CHEMOTAXIS PROTEIN MCPB"/>
    <property type="match status" value="1"/>
</dbReference>
<dbReference type="PANTHER" id="PTHR32089:SF112">
    <property type="entry name" value="LYSOZYME-LIKE PROTEIN-RELATED"/>
    <property type="match status" value="1"/>
</dbReference>
<dbReference type="InterPro" id="IPR004089">
    <property type="entry name" value="MCPsignal_dom"/>
</dbReference>
<dbReference type="PROSITE" id="PS50111">
    <property type="entry name" value="CHEMOTAXIS_TRANSDUC_2"/>
    <property type="match status" value="1"/>
</dbReference>